<sequence>MLVFRGMPQFVALGGAYWLYLPQRAGILSSLEFSPNRRELLHPMQDIMPFISAHPVLSLAWVALLIAVIVTTFKTRFSKVKEISRGEATRLINKEDAVVVDVRARDEFRKGHISTSLNVLSTDIKNNNLGELTKHKAQPVIVVCANGTSSRSAGEGLIGAGFERVYTLKDGISGWSGENLPLARGK</sequence>
<dbReference type="SMART" id="SM00450">
    <property type="entry name" value="RHOD"/>
    <property type="match status" value="1"/>
</dbReference>
<dbReference type="SUPFAM" id="SSF52821">
    <property type="entry name" value="Rhodanese/Cell cycle control phosphatase"/>
    <property type="match status" value="1"/>
</dbReference>
<comment type="caution">
    <text evidence="3">The sequence shown here is derived from an EMBL/GenBank/DDBJ whole genome shotgun (WGS) entry which is preliminary data.</text>
</comment>
<dbReference type="Gene3D" id="3.40.250.10">
    <property type="entry name" value="Rhodanese-like domain"/>
    <property type="match status" value="1"/>
</dbReference>
<dbReference type="PANTHER" id="PTHR43031:SF18">
    <property type="entry name" value="RHODANESE-RELATED SULFURTRANSFERASES"/>
    <property type="match status" value="1"/>
</dbReference>
<keyword evidence="1" id="KW-0812">Transmembrane</keyword>
<organism evidence="3 4">
    <name type="scientific">Hafnia psychrotolerans</name>
    <dbReference type="NCBI Taxonomy" id="1477018"/>
    <lineage>
        <taxon>Bacteria</taxon>
        <taxon>Pseudomonadati</taxon>
        <taxon>Pseudomonadota</taxon>
        <taxon>Gammaproteobacteria</taxon>
        <taxon>Enterobacterales</taxon>
        <taxon>Hafniaceae</taxon>
        <taxon>Hafnia</taxon>
    </lineage>
</organism>
<dbReference type="InterPro" id="IPR050229">
    <property type="entry name" value="GlpE_sulfurtransferase"/>
</dbReference>
<dbReference type="PROSITE" id="PS50206">
    <property type="entry name" value="RHODANESE_3"/>
    <property type="match status" value="1"/>
</dbReference>
<feature type="transmembrane region" description="Helical" evidence="1">
    <location>
        <begin position="49"/>
        <end position="73"/>
    </location>
</feature>
<proteinExistence type="predicted"/>
<accession>A0ABQ1GUM1</accession>
<dbReference type="InterPro" id="IPR036873">
    <property type="entry name" value="Rhodanese-like_dom_sf"/>
</dbReference>
<evidence type="ECO:0000259" key="2">
    <source>
        <dbReference type="PROSITE" id="PS50206"/>
    </source>
</evidence>
<evidence type="ECO:0000313" key="3">
    <source>
        <dbReference type="EMBL" id="GGA50269.1"/>
    </source>
</evidence>
<feature type="domain" description="Rhodanese" evidence="2">
    <location>
        <begin position="93"/>
        <end position="184"/>
    </location>
</feature>
<reference evidence="4" key="1">
    <citation type="journal article" date="2019" name="Int. J. Syst. Evol. Microbiol.">
        <title>The Global Catalogue of Microorganisms (GCM) 10K type strain sequencing project: providing services to taxonomists for standard genome sequencing and annotation.</title>
        <authorList>
            <consortium name="The Broad Institute Genomics Platform"/>
            <consortium name="The Broad Institute Genome Sequencing Center for Infectious Disease"/>
            <person name="Wu L."/>
            <person name="Ma J."/>
        </authorList>
    </citation>
    <scope>NUCLEOTIDE SEQUENCE [LARGE SCALE GENOMIC DNA]</scope>
    <source>
        <strain evidence="4">CGMCC 1.12806</strain>
    </source>
</reference>
<gene>
    <name evidence="3" type="ORF">GCM10011328_26980</name>
</gene>
<dbReference type="PANTHER" id="PTHR43031">
    <property type="entry name" value="FAD-DEPENDENT OXIDOREDUCTASE"/>
    <property type="match status" value="1"/>
</dbReference>
<dbReference type="CDD" id="cd00158">
    <property type="entry name" value="RHOD"/>
    <property type="match status" value="1"/>
</dbReference>
<dbReference type="EMBL" id="BMFZ01000007">
    <property type="protein sequence ID" value="GGA50269.1"/>
    <property type="molecule type" value="Genomic_DNA"/>
</dbReference>
<keyword evidence="1" id="KW-1133">Transmembrane helix</keyword>
<dbReference type="Pfam" id="PF00581">
    <property type="entry name" value="Rhodanese"/>
    <property type="match status" value="1"/>
</dbReference>
<name>A0ABQ1GUM1_9GAMM</name>
<dbReference type="InterPro" id="IPR001763">
    <property type="entry name" value="Rhodanese-like_dom"/>
</dbReference>
<dbReference type="Proteomes" id="UP000627464">
    <property type="component" value="Unassembled WGS sequence"/>
</dbReference>
<keyword evidence="4" id="KW-1185">Reference proteome</keyword>
<evidence type="ECO:0000313" key="4">
    <source>
        <dbReference type="Proteomes" id="UP000627464"/>
    </source>
</evidence>
<keyword evidence="1" id="KW-0472">Membrane</keyword>
<protein>
    <submittedName>
        <fullName evidence="3">Rhodanese-like domain-containing protein</fullName>
    </submittedName>
</protein>
<evidence type="ECO:0000256" key="1">
    <source>
        <dbReference type="SAM" id="Phobius"/>
    </source>
</evidence>